<dbReference type="InterPro" id="IPR026881">
    <property type="entry name" value="WYL_dom"/>
</dbReference>
<keyword evidence="3" id="KW-0238">DNA-binding</keyword>
<dbReference type="InterPro" id="IPR036390">
    <property type="entry name" value="WH_DNA-bd_sf"/>
</dbReference>
<dbReference type="InterPro" id="IPR028349">
    <property type="entry name" value="PafC-like"/>
</dbReference>
<accession>A0A1G6DDV7</accession>
<evidence type="ECO:0000259" key="1">
    <source>
        <dbReference type="Pfam" id="PF13280"/>
    </source>
</evidence>
<dbReference type="InterPro" id="IPR057727">
    <property type="entry name" value="WCX_dom"/>
</dbReference>
<dbReference type="PIRSF" id="PIRSF016838">
    <property type="entry name" value="PafC"/>
    <property type="match status" value="1"/>
</dbReference>
<evidence type="ECO:0000313" key="3">
    <source>
        <dbReference type="EMBL" id="SDB43312.1"/>
    </source>
</evidence>
<evidence type="ECO:0000313" key="4">
    <source>
        <dbReference type="Proteomes" id="UP000198771"/>
    </source>
</evidence>
<dbReference type="InterPro" id="IPR051534">
    <property type="entry name" value="CBASS_pafABC_assoc_protein"/>
</dbReference>
<dbReference type="EMBL" id="FMXO01000011">
    <property type="protein sequence ID" value="SDB43312.1"/>
    <property type="molecule type" value="Genomic_DNA"/>
</dbReference>
<dbReference type="OrthoDB" id="5417724at2"/>
<evidence type="ECO:0000259" key="2">
    <source>
        <dbReference type="Pfam" id="PF25583"/>
    </source>
</evidence>
<dbReference type="Pfam" id="PF25583">
    <property type="entry name" value="WCX"/>
    <property type="match status" value="1"/>
</dbReference>
<dbReference type="SUPFAM" id="SSF46785">
    <property type="entry name" value="Winged helix' DNA-binding domain"/>
    <property type="match status" value="1"/>
</dbReference>
<protein>
    <submittedName>
        <fullName evidence="3">Predicted DNA-binding transcriptional regulator YafY, contains an HTH and WYL domains</fullName>
    </submittedName>
</protein>
<name>A0A1G6DDV7_9BACT</name>
<dbReference type="PANTHER" id="PTHR34580:SF1">
    <property type="entry name" value="PROTEIN PAFC"/>
    <property type="match status" value="1"/>
</dbReference>
<dbReference type="GO" id="GO:0003677">
    <property type="term" value="F:DNA binding"/>
    <property type="evidence" value="ECO:0007669"/>
    <property type="project" value="UniProtKB-KW"/>
</dbReference>
<reference evidence="3 4" key="1">
    <citation type="submission" date="2016-10" db="EMBL/GenBank/DDBJ databases">
        <authorList>
            <person name="de Groot N.N."/>
        </authorList>
    </citation>
    <scope>NUCLEOTIDE SEQUENCE [LARGE SCALE GENOMIC DNA]</scope>
    <source>
        <strain evidence="3 4">ASO4-2</strain>
    </source>
</reference>
<dbReference type="RefSeq" id="WP_092121125.1">
    <property type="nucleotide sequence ID" value="NZ_FMXO01000011.1"/>
</dbReference>
<sequence>MSDRMHQIVKLLRAVDLVARAQGATIKDLEEGLGVKRSSVYREIRILEQLGFPLYTDRPQGSRQQRWLLEPGYVQRLPNISLPDVRMTVSEMLALYMALSESSITRSAGFGERLDGLMVKLRHCFPEEMTEKLGRIQTLFVFTSKFSKDYSTKEDIIGDLSEAMLHQNICLVRYHAFSEDRVNHFKIEPLHFFEHAGGLYAYVRTPKHGDVITLAVERIMDLKVTDQEFEYPKDFDPQMRLAQAFGVTSDNAVFVRIRFSKDQARYVKERRWAAKQRIVENEDGSLVLEMTTAGLWEIARWVLTWGGDAEVLEPDELRVMVANEVGELAGIYL</sequence>
<proteinExistence type="predicted"/>
<feature type="domain" description="WCX" evidence="2">
    <location>
        <begin position="253"/>
        <end position="329"/>
    </location>
</feature>
<keyword evidence="4" id="KW-1185">Reference proteome</keyword>
<dbReference type="PANTHER" id="PTHR34580">
    <property type="match status" value="1"/>
</dbReference>
<dbReference type="STRING" id="617002.SAMN05660653_02090"/>
<organism evidence="3 4">
    <name type="scientific">Desulfonatronum thiosulfatophilum</name>
    <dbReference type="NCBI Taxonomy" id="617002"/>
    <lineage>
        <taxon>Bacteria</taxon>
        <taxon>Pseudomonadati</taxon>
        <taxon>Thermodesulfobacteriota</taxon>
        <taxon>Desulfovibrionia</taxon>
        <taxon>Desulfovibrionales</taxon>
        <taxon>Desulfonatronaceae</taxon>
        <taxon>Desulfonatronum</taxon>
    </lineage>
</organism>
<dbReference type="AlphaFoldDB" id="A0A1G6DDV7"/>
<dbReference type="PROSITE" id="PS52050">
    <property type="entry name" value="WYL"/>
    <property type="match status" value="1"/>
</dbReference>
<dbReference type="Proteomes" id="UP000198771">
    <property type="component" value="Unassembled WGS sequence"/>
</dbReference>
<feature type="domain" description="WYL" evidence="1">
    <location>
        <begin position="156"/>
        <end position="224"/>
    </location>
</feature>
<gene>
    <name evidence="3" type="ORF">SAMN05660653_02090</name>
</gene>
<dbReference type="Pfam" id="PF13280">
    <property type="entry name" value="WYL"/>
    <property type="match status" value="1"/>
</dbReference>